<feature type="non-terminal residue" evidence="1">
    <location>
        <position position="199"/>
    </location>
</feature>
<sequence length="199" mass="22367">MCNSGFTVFLAFFHTRSATFLPLTLCFAFVPSPPYFSDFCHMRRLSLREFPAEPINHPWGFGGSAHLLLSSLPLFLDHSAASQRSSLPHPFARSLPPLPIATVTLQQLRGKPRFHPLPSLYIGFRPPGRLLHVHHVCVATLRVSHLNSNSQFHRATLCVILQSAFMRMLPSVHYQHDLHMAPRHLQVTVAKSSVGVTVY</sequence>
<gene>
    <name evidence="1" type="primary">PPUP8282</name>
</gene>
<evidence type="ECO:0000313" key="1">
    <source>
        <dbReference type="EMBL" id="JAO05933.1"/>
    </source>
</evidence>
<organism evidence="1">
    <name type="scientific">Poeciliopsis prolifica</name>
    <name type="common">blackstripe livebearer</name>
    <dbReference type="NCBI Taxonomy" id="188132"/>
    <lineage>
        <taxon>Eukaryota</taxon>
        <taxon>Metazoa</taxon>
        <taxon>Chordata</taxon>
        <taxon>Craniata</taxon>
        <taxon>Vertebrata</taxon>
        <taxon>Euteleostomi</taxon>
        <taxon>Actinopterygii</taxon>
        <taxon>Neopterygii</taxon>
        <taxon>Teleostei</taxon>
        <taxon>Neoteleostei</taxon>
        <taxon>Acanthomorphata</taxon>
        <taxon>Ovalentaria</taxon>
        <taxon>Atherinomorphae</taxon>
        <taxon>Cyprinodontiformes</taxon>
        <taxon>Poeciliidae</taxon>
        <taxon>Poeciliinae</taxon>
        <taxon>Poeciliopsis</taxon>
    </lineage>
</organism>
<proteinExistence type="predicted"/>
<dbReference type="AlphaFoldDB" id="A0A0S7EUF7"/>
<reference evidence="1" key="1">
    <citation type="submission" date="2014-12" db="EMBL/GenBank/DDBJ databases">
        <title>Parallel Evolution in Life History Adaptation Evident in the Tissue-Specific Poeciliopsis prolifica transcriptome.</title>
        <authorList>
            <person name="Jue N.K."/>
            <person name="Foley R.J."/>
            <person name="Obergfell C."/>
            <person name="Reznick D.N."/>
            <person name="O'Neill R.J."/>
            <person name="O'Neill M.J."/>
        </authorList>
    </citation>
    <scope>NUCLEOTIDE SEQUENCE</scope>
</reference>
<protein>
    <submittedName>
        <fullName evidence="1">PPUP8282</fullName>
    </submittedName>
</protein>
<accession>A0A0S7EUF7</accession>
<dbReference type="EMBL" id="GBYX01475744">
    <property type="protein sequence ID" value="JAO05933.1"/>
    <property type="molecule type" value="Transcribed_RNA"/>
</dbReference>
<name>A0A0S7EUF7_9TELE</name>